<keyword evidence="3" id="KW-1185">Reference proteome</keyword>
<sequence>MTEVNNTLSSNDAKVLSAIFDPESSLSASVKIKGDCQKLPHISDELLPSLQATEREAIRPLGTSTRPETKDLKTAIESLNLLITTNPQYASAYVNRAQALRLLIDDGGNFFHAGNLDVTSALFADLAQCIHLLSPRSPQDTVSPLQARLLATSHSHRGYLFLKAAKVAGGSRLEVGPDEVKGKDRDELEERASREFYVGGMYGDKMAKQLAVKTNPYARLCGAIVKQALRQEGEQASR</sequence>
<dbReference type="PANTHER" id="PTHR21405">
    <property type="entry name" value="CDNA SEQUENCE BC021608"/>
    <property type="match status" value="1"/>
</dbReference>
<dbReference type="PANTHER" id="PTHR21405:SF0">
    <property type="entry name" value="TETRATRICOPEPTIDE REPEAT PROTEIN 36"/>
    <property type="match status" value="1"/>
</dbReference>
<accession>A0ABR1L161</accession>
<evidence type="ECO:0000313" key="2">
    <source>
        <dbReference type="EMBL" id="KAK7524735.1"/>
    </source>
</evidence>
<evidence type="ECO:0000313" key="3">
    <source>
        <dbReference type="Proteomes" id="UP001363622"/>
    </source>
</evidence>
<comment type="caution">
    <text evidence="2">The sequence shown here is derived from an EMBL/GenBank/DDBJ whole genome shotgun (WGS) entry which is preliminary data.</text>
</comment>
<dbReference type="InterPro" id="IPR038906">
    <property type="entry name" value="TTC36"/>
</dbReference>
<dbReference type="EMBL" id="JBBPHU010000001">
    <property type="protein sequence ID" value="KAK7524735.1"/>
    <property type="molecule type" value="Genomic_DNA"/>
</dbReference>
<gene>
    <name evidence="2" type="ORF">IWZ03DRAFT_31822</name>
</gene>
<protein>
    <submittedName>
        <fullName evidence="2">Uncharacterized protein</fullName>
    </submittedName>
</protein>
<name>A0ABR1L161_9PEZI</name>
<evidence type="ECO:0000256" key="1">
    <source>
        <dbReference type="ARBA" id="ARBA00006995"/>
    </source>
</evidence>
<dbReference type="Proteomes" id="UP001363622">
    <property type="component" value="Unassembled WGS sequence"/>
</dbReference>
<organism evidence="2 3">
    <name type="scientific">Phyllosticta citriasiana</name>
    <dbReference type="NCBI Taxonomy" id="595635"/>
    <lineage>
        <taxon>Eukaryota</taxon>
        <taxon>Fungi</taxon>
        <taxon>Dikarya</taxon>
        <taxon>Ascomycota</taxon>
        <taxon>Pezizomycotina</taxon>
        <taxon>Dothideomycetes</taxon>
        <taxon>Dothideomycetes incertae sedis</taxon>
        <taxon>Botryosphaeriales</taxon>
        <taxon>Phyllostictaceae</taxon>
        <taxon>Phyllosticta</taxon>
    </lineage>
</organism>
<reference evidence="2 3" key="1">
    <citation type="submission" date="2024-04" db="EMBL/GenBank/DDBJ databases">
        <title>Phyllosticta paracitricarpa is synonymous to the EU quarantine fungus P. citricarpa based on phylogenomic analyses.</title>
        <authorList>
            <consortium name="Lawrence Berkeley National Laboratory"/>
            <person name="Van Ingen-Buijs V.A."/>
            <person name="Van Westerhoven A.C."/>
            <person name="Haridas S."/>
            <person name="Skiadas P."/>
            <person name="Martin F."/>
            <person name="Groenewald J.Z."/>
            <person name="Crous P.W."/>
            <person name="Seidl M.F."/>
        </authorList>
    </citation>
    <scope>NUCLEOTIDE SEQUENCE [LARGE SCALE GENOMIC DNA]</scope>
    <source>
        <strain evidence="2 3">CBS 123371</strain>
    </source>
</reference>
<comment type="similarity">
    <text evidence="1">Belongs to the TTC36 family.</text>
</comment>
<proteinExistence type="inferred from homology"/>